<organism evidence="3 4">
    <name type="scientific">Acinetobacter johnsonii SH046</name>
    <dbReference type="NCBI Taxonomy" id="575586"/>
    <lineage>
        <taxon>Bacteria</taxon>
        <taxon>Pseudomonadati</taxon>
        <taxon>Pseudomonadota</taxon>
        <taxon>Gammaproteobacteria</taxon>
        <taxon>Moraxellales</taxon>
        <taxon>Moraxellaceae</taxon>
        <taxon>Acinetobacter</taxon>
    </lineage>
</organism>
<accession>D0S8Z7</accession>
<dbReference type="InterPro" id="IPR011528">
    <property type="entry name" value="NERD"/>
</dbReference>
<name>D0S8Z7_ACIJO</name>
<dbReference type="eggNOG" id="COG0551">
    <property type="taxonomic scope" value="Bacteria"/>
</dbReference>
<evidence type="ECO:0000313" key="3">
    <source>
        <dbReference type="EMBL" id="EEY97869.1"/>
    </source>
</evidence>
<keyword evidence="1" id="KW-0472">Membrane</keyword>
<feature type="domain" description="NERD" evidence="2">
    <location>
        <begin position="44"/>
        <end position="161"/>
    </location>
</feature>
<evidence type="ECO:0000313" key="4">
    <source>
        <dbReference type="Proteomes" id="UP000012047"/>
    </source>
</evidence>
<feature type="transmembrane region" description="Helical" evidence="1">
    <location>
        <begin position="15"/>
        <end position="36"/>
    </location>
</feature>
<reference evidence="4" key="1">
    <citation type="journal article" date="2012" name="PLoS ONE">
        <title>The success of Acinetobacter species; genetic, metabolic and virulence attributes.</title>
        <authorList>
            <person name="Peleg A.Y."/>
            <person name="de Breij A."/>
            <person name="Adams M.D."/>
            <person name="Cerqueira G.M."/>
            <person name="Mocali S."/>
            <person name="Galardini M."/>
            <person name="Nibbering P.H."/>
            <person name="Earl A.M."/>
            <person name="Ward D.V."/>
            <person name="Paterson D.L."/>
            <person name="Seifert H."/>
            <person name="Dijkshoorn L."/>
        </authorList>
    </citation>
    <scope>NUCLEOTIDE SEQUENCE [LARGE SCALE GENOMIC DNA]</scope>
    <source>
        <strain evidence="4">SH046</strain>
    </source>
</reference>
<evidence type="ECO:0000259" key="2">
    <source>
        <dbReference type="PROSITE" id="PS50965"/>
    </source>
</evidence>
<dbReference type="PROSITE" id="PS50965">
    <property type="entry name" value="NERD"/>
    <property type="match status" value="1"/>
</dbReference>
<dbReference type="AlphaFoldDB" id="D0S8Z7"/>
<keyword evidence="1" id="KW-0812">Transmembrane</keyword>
<dbReference type="EMBL" id="GG704964">
    <property type="protein sequence ID" value="EEY97869.1"/>
    <property type="molecule type" value="Genomic_DNA"/>
</dbReference>
<proteinExistence type="predicted"/>
<dbReference type="Proteomes" id="UP000012047">
    <property type="component" value="Unassembled WGS sequence"/>
</dbReference>
<sequence length="227" mass="26584">MSLTQITMNNMMSQIVGNVFSELWWMLLILFGIGLLKAFKPYLKGKFGEFAVQAHVKLYLDERYILINDVTLPDEQGGTTQIDHIVLSPFGVFVIETKNYKGWIFGGERQKMWTQKIYKKSFKFQNPLHQNYKHVKVLQSVLQDIVDVDYIHSAVVFMPECEFKTAMPSTVFKGKAWVDYIKTFDTVVIPAMKLKRIQLRIEKEVLEKLWKTNREHVAHLKQRHQDG</sequence>
<gene>
    <name evidence="3" type="ORF">HMPREF0016_00952</name>
</gene>
<keyword evidence="1" id="KW-1133">Transmembrane helix</keyword>
<dbReference type="HOGENOM" id="CLU_068011_2_1_6"/>
<dbReference type="Pfam" id="PF08378">
    <property type="entry name" value="NERD"/>
    <property type="match status" value="1"/>
</dbReference>
<protein>
    <recommendedName>
        <fullName evidence="2">NERD domain-containing protein</fullName>
    </recommendedName>
</protein>
<evidence type="ECO:0000256" key="1">
    <source>
        <dbReference type="SAM" id="Phobius"/>
    </source>
</evidence>